<protein>
    <recommendedName>
        <fullName evidence="4">Secreted protein</fullName>
    </recommendedName>
</protein>
<dbReference type="KEGG" id="cmb:CSW64_04380"/>
<feature type="chain" id="PRO_5013568399" description="Secreted protein" evidence="1">
    <location>
        <begin position="25"/>
        <end position="158"/>
    </location>
</feature>
<keyword evidence="3" id="KW-1185">Reference proteome</keyword>
<evidence type="ECO:0000313" key="3">
    <source>
        <dbReference type="Proteomes" id="UP000228945"/>
    </source>
</evidence>
<evidence type="ECO:0008006" key="4">
    <source>
        <dbReference type="Google" id="ProtNLM"/>
    </source>
</evidence>
<keyword evidence="1" id="KW-0732">Signal</keyword>
<accession>A0A2D2AUR6</accession>
<evidence type="ECO:0000313" key="2">
    <source>
        <dbReference type="EMBL" id="ATQ41703.1"/>
    </source>
</evidence>
<proteinExistence type="predicted"/>
<dbReference type="Proteomes" id="UP000228945">
    <property type="component" value="Chromosome"/>
</dbReference>
<gene>
    <name evidence="2" type="ORF">CSW64_04380</name>
</gene>
<sequence>MSRRVVLGVASAVPALGLVPAAPADPLVAHCAEWLAIDFESDRLSLRWAALESWLVDECRWFKLSTLERHRLPQAAEMFEIEERLDRLSDEREVRLEALAKLGAQDLHGVASKLAVAARVLLHEGGPTHQLVADAVRVLAAQNCPNCGAPYVTGVERR</sequence>
<evidence type="ECO:0000256" key="1">
    <source>
        <dbReference type="SAM" id="SignalP"/>
    </source>
</evidence>
<dbReference type="EMBL" id="CP024201">
    <property type="protein sequence ID" value="ATQ41703.1"/>
    <property type="molecule type" value="Genomic_DNA"/>
</dbReference>
<organism evidence="2 3">
    <name type="scientific">Caulobacter mirabilis</name>
    <dbReference type="NCBI Taxonomy" id="69666"/>
    <lineage>
        <taxon>Bacteria</taxon>
        <taxon>Pseudomonadati</taxon>
        <taxon>Pseudomonadota</taxon>
        <taxon>Alphaproteobacteria</taxon>
        <taxon>Caulobacterales</taxon>
        <taxon>Caulobacteraceae</taxon>
        <taxon>Caulobacter</taxon>
    </lineage>
</organism>
<reference evidence="2 3" key="1">
    <citation type="submission" date="2017-10" db="EMBL/GenBank/DDBJ databases">
        <title>Genome sequence of Caulobacter mirabilis FWC38.</title>
        <authorList>
            <person name="Fiebig A."/>
            <person name="Crosson S."/>
        </authorList>
    </citation>
    <scope>NUCLEOTIDE SEQUENCE [LARGE SCALE GENOMIC DNA]</scope>
    <source>
        <strain evidence="2 3">FWC 38</strain>
    </source>
</reference>
<dbReference type="AlphaFoldDB" id="A0A2D2AUR6"/>
<name>A0A2D2AUR6_9CAUL</name>
<feature type="signal peptide" evidence="1">
    <location>
        <begin position="1"/>
        <end position="24"/>
    </location>
</feature>